<dbReference type="GO" id="GO:0005524">
    <property type="term" value="F:ATP binding"/>
    <property type="evidence" value="ECO:0007669"/>
    <property type="project" value="InterPro"/>
</dbReference>
<evidence type="ECO:0000259" key="1">
    <source>
        <dbReference type="SMART" id="SM00382"/>
    </source>
</evidence>
<dbReference type="GO" id="GO:0016887">
    <property type="term" value="F:ATP hydrolysis activity"/>
    <property type="evidence" value="ECO:0007669"/>
    <property type="project" value="InterPro"/>
</dbReference>
<evidence type="ECO:0000313" key="2">
    <source>
        <dbReference type="EMBL" id="PNY65212.1"/>
    </source>
</evidence>
<sequence length="412" mass="47546">MRHFIETIFFKRNDEPYTLNLDGKNLIISGDNGSGKTRLIENIYEFIEKSINSHDPYTKEQLQKELNSSQENLKYSNRGDGNYSYLNEEIERLKEKLKEFESFDITFNDVVDFRVAAKEKKSIIRLFPAIREAKIKNDGKISSLDLLLTEYGNAQRNNSKIDAGMYFERYIVTLWNYALVSKGVGKDDDYKRAFDIIESINDDLKELFEDESIRMDFDLDKLKIYLLQNNKEPFGLDKLSSGFSSILSIYTDLLIKAELDKIRKHDMTGIVLIDEIDAHLHVTLQKKVFSFFSSSFPQIQFIVSTHSPFVIQSVSDAIIFNLSTLDQMGDLSLYSYTAIIKGLLGEDVSSDKLNALVKELMTLVENNVFDDRFHSIMKTLQKSIDFLDKSSKAAFMIAKSKYLDYSEREDDV</sequence>
<dbReference type="SMART" id="SM00382">
    <property type="entry name" value="AAA"/>
    <property type="match status" value="1"/>
</dbReference>
<dbReference type="EMBL" id="PPHQ01000030">
    <property type="protein sequence ID" value="PNY65212.1"/>
    <property type="molecule type" value="Genomic_DNA"/>
</dbReference>
<feature type="domain" description="AAA+ ATPase" evidence="1">
    <location>
        <begin position="22"/>
        <end position="325"/>
    </location>
</feature>
<dbReference type="Proteomes" id="UP000236598">
    <property type="component" value="Unassembled WGS sequence"/>
</dbReference>
<dbReference type="AlphaFoldDB" id="A0A2K3TLR8"/>
<dbReference type="RefSeq" id="WP_103253967.1">
    <property type="nucleotide sequence ID" value="NZ_CAXUAK010000001.1"/>
</dbReference>
<dbReference type="InterPro" id="IPR003593">
    <property type="entry name" value="AAA+_ATPase"/>
</dbReference>
<organism evidence="2 3">
    <name type="scientific">Escherichia coli</name>
    <dbReference type="NCBI Taxonomy" id="562"/>
    <lineage>
        <taxon>Bacteria</taxon>
        <taxon>Pseudomonadati</taxon>
        <taxon>Pseudomonadota</taxon>
        <taxon>Gammaproteobacteria</taxon>
        <taxon>Enterobacterales</taxon>
        <taxon>Enterobacteriaceae</taxon>
        <taxon>Escherichia</taxon>
    </lineage>
</organism>
<dbReference type="SUPFAM" id="SSF52540">
    <property type="entry name" value="P-loop containing nucleoside triphosphate hydrolases"/>
    <property type="match status" value="1"/>
</dbReference>
<dbReference type="Pfam" id="PF13304">
    <property type="entry name" value="AAA_21"/>
    <property type="match status" value="1"/>
</dbReference>
<dbReference type="PANTHER" id="PTHR43581:SF2">
    <property type="entry name" value="EXCINUCLEASE ATPASE SUBUNIT"/>
    <property type="match status" value="1"/>
</dbReference>
<proteinExistence type="predicted"/>
<accession>A0A2K3TLR8</accession>
<dbReference type="PANTHER" id="PTHR43581">
    <property type="entry name" value="ATP/GTP PHOSPHATASE"/>
    <property type="match status" value="1"/>
</dbReference>
<gene>
    <name evidence="2" type="ORF">C2M16_24555</name>
</gene>
<dbReference type="InterPro" id="IPR027417">
    <property type="entry name" value="P-loop_NTPase"/>
</dbReference>
<protein>
    <submittedName>
        <fullName evidence="2">Recombination protein RecF</fullName>
    </submittedName>
</protein>
<reference evidence="2 3" key="1">
    <citation type="submission" date="2018-01" db="EMBL/GenBank/DDBJ databases">
        <title>Draft Genomic Sequencing Of Potential Extraintestinal Pathogenic Escherichia coli B8S18 Isolated From Retail Chicken Skin.</title>
        <authorList>
            <person name="Xu A."/>
            <person name="Tilman S."/>
            <person name="Wisser-Parker K."/>
            <person name="Sheen S."/>
            <person name="Sommers C."/>
        </authorList>
    </citation>
    <scope>NUCLEOTIDE SEQUENCE [LARGE SCALE GENOMIC DNA]</scope>
    <source>
        <strain evidence="2 3">B8S18Com</strain>
    </source>
</reference>
<dbReference type="Gene3D" id="3.40.50.300">
    <property type="entry name" value="P-loop containing nucleotide triphosphate hydrolases"/>
    <property type="match status" value="1"/>
</dbReference>
<evidence type="ECO:0000313" key="3">
    <source>
        <dbReference type="Proteomes" id="UP000236598"/>
    </source>
</evidence>
<dbReference type="InterPro" id="IPR051396">
    <property type="entry name" value="Bact_Antivir_Def_Nuclease"/>
</dbReference>
<comment type="caution">
    <text evidence="2">The sequence shown here is derived from an EMBL/GenBank/DDBJ whole genome shotgun (WGS) entry which is preliminary data.</text>
</comment>
<dbReference type="InterPro" id="IPR003959">
    <property type="entry name" value="ATPase_AAA_core"/>
</dbReference>
<name>A0A2K3TLR8_ECOLX</name>